<dbReference type="InterPro" id="IPR013211">
    <property type="entry name" value="LVIVD"/>
</dbReference>
<dbReference type="AlphaFoldDB" id="X0W2M2"/>
<reference evidence="1" key="1">
    <citation type="journal article" date="2014" name="Front. Microbiol.">
        <title>High frequency of phylogenetically diverse reductive dehalogenase-homologous genes in deep subseafloor sedimentary metagenomes.</title>
        <authorList>
            <person name="Kawai M."/>
            <person name="Futagami T."/>
            <person name="Toyoda A."/>
            <person name="Takaki Y."/>
            <person name="Nishi S."/>
            <person name="Hori S."/>
            <person name="Arai W."/>
            <person name="Tsubouchi T."/>
            <person name="Morono Y."/>
            <person name="Uchiyama I."/>
            <person name="Ito T."/>
            <person name="Fujiyama A."/>
            <person name="Inagaki F."/>
            <person name="Takami H."/>
        </authorList>
    </citation>
    <scope>NUCLEOTIDE SEQUENCE</scope>
    <source>
        <strain evidence="1">Expedition CK06-06</strain>
    </source>
</reference>
<dbReference type="SUPFAM" id="SSF63825">
    <property type="entry name" value="YWTD domain"/>
    <property type="match status" value="1"/>
</dbReference>
<dbReference type="Gene3D" id="2.130.10.10">
    <property type="entry name" value="YVTN repeat-like/Quinoprotein amine dehydrogenase"/>
    <property type="match status" value="1"/>
</dbReference>
<evidence type="ECO:0008006" key="2">
    <source>
        <dbReference type="Google" id="ProtNLM"/>
    </source>
</evidence>
<accession>X0W2M2</accession>
<comment type="caution">
    <text evidence="1">The sequence shown here is derived from an EMBL/GenBank/DDBJ whole genome shotgun (WGS) entry which is preliminary data.</text>
</comment>
<gene>
    <name evidence="1" type="ORF">S01H1_51648</name>
</gene>
<feature type="non-terminal residue" evidence="1">
    <location>
        <position position="260"/>
    </location>
</feature>
<dbReference type="Pfam" id="PF08309">
    <property type="entry name" value="LVIVD"/>
    <property type="match status" value="4"/>
</dbReference>
<evidence type="ECO:0000313" key="1">
    <source>
        <dbReference type="EMBL" id="GAG24815.1"/>
    </source>
</evidence>
<sequence length="260" mass="27601">NALGGWDYVASSTLGGAGGSGTVGDATKIGQIPYYAATGDVLTATSAIFIDTTGYVGIGTTSPSEKLTVDGSILVLQATGTAPVFISSITDNLGDIYEVFVAGNYAYAVDENNNTMFIYDISDPTQINEIASTTSNLSLPQSIFVSGKYAYVINYKFNADGGLLIYDISDPYNIQFIASTTNDNLYGSRKVYVKGEYAYVANYHNSLSYPTLAVFDISNPNSINLIGTTSSGSVIRYSDIYVQGNYAYLVGNDGQNGLEI</sequence>
<organism evidence="1">
    <name type="scientific">marine sediment metagenome</name>
    <dbReference type="NCBI Taxonomy" id="412755"/>
    <lineage>
        <taxon>unclassified sequences</taxon>
        <taxon>metagenomes</taxon>
        <taxon>ecological metagenomes</taxon>
    </lineage>
</organism>
<dbReference type="InterPro" id="IPR015943">
    <property type="entry name" value="WD40/YVTN_repeat-like_dom_sf"/>
</dbReference>
<name>X0W2M2_9ZZZZ</name>
<dbReference type="EMBL" id="BARS01033336">
    <property type="protein sequence ID" value="GAG24815.1"/>
    <property type="molecule type" value="Genomic_DNA"/>
</dbReference>
<proteinExistence type="predicted"/>
<protein>
    <recommendedName>
        <fullName evidence="2">LVIVD repeat-containing protein</fullName>
    </recommendedName>
</protein>
<feature type="non-terminal residue" evidence="1">
    <location>
        <position position="1"/>
    </location>
</feature>